<dbReference type="Pfam" id="PF11563">
    <property type="entry name" value="Protoglobin"/>
    <property type="match status" value="1"/>
</dbReference>
<dbReference type="Gene3D" id="3.30.70.270">
    <property type="match status" value="1"/>
</dbReference>
<evidence type="ECO:0000259" key="14">
    <source>
        <dbReference type="PROSITE" id="PS50887"/>
    </source>
</evidence>
<dbReference type="InterPro" id="IPR029787">
    <property type="entry name" value="Nucleotide_cyclase"/>
</dbReference>
<comment type="caution">
    <text evidence="15">The sequence shown here is derived from an EMBL/GenBank/DDBJ whole genome shotgun (WGS) entry which is preliminary data.</text>
</comment>
<keyword evidence="10" id="KW-0460">Magnesium</keyword>
<evidence type="ECO:0000313" key="15">
    <source>
        <dbReference type="EMBL" id="NDL62471.1"/>
    </source>
</evidence>
<evidence type="ECO:0000256" key="3">
    <source>
        <dbReference type="ARBA" id="ARBA00004665"/>
    </source>
</evidence>
<evidence type="ECO:0000256" key="12">
    <source>
        <dbReference type="ARBA" id="ARBA00029839"/>
    </source>
</evidence>
<dbReference type="GO" id="GO:0046872">
    <property type="term" value="F:metal ion binding"/>
    <property type="evidence" value="ECO:0007669"/>
    <property type="project" value="UniProtKB-KW"/>
</dbReference>
<proteinExistence type="predicted"/>
<dbReference type="InterPro" id="IPR048442">
    <property type="entry name" value="DosC_2nd"/>
</dbReference>
<dbReference type="Proteomes" id="UP000461443">
    <property type="component" value="Unassembled WGS sequence"/>
</dbReference>
<evidence type="ECO:0000256" key="1">
    <source>
        <dbReference type="ARBA" id="ARBA00001946"/>
    </source>
</evidence>
<evidence type="ECO:0000256" key="9">
    <source>
        <dbReference type="ARBA" id="ARBA00022741"/>
    </source>
</evidence>
<dbReference type="Gene3D" id="1.10.490.10">
    <property type="entry name" value="Globins"/>
    <property type="match status" value="1"/>
</dbReference>
<dbReference type="GO" id="GO:0019825">
    <property type="term" value="F:oxygen binding"/>
    <property type="evidence" value="ECO:0007669"/>
    <property type="project" value="InterPro"/>
</dbReference>
<dbReference type="InterPro" id="IPR012292">
    <property type="entry name" value="Globin/Proto"/>
</dbReference>
<dbReference type="AlphaFoldDB" id="A0A845SIL5"/>
<dbReference type="InterPro" id="IPR009050">
    <property type="entry name" value="Globin-like_sf"/>
</dbReference>
<comment type="cofactor">
    <cofactor evidence="1">
        <name>Mg(2+)</name>
        <dbReference type="ChEBI" id="CHEBI:18420"/>
    </cofactor>
</comment>
<dbReference type="CDD" id="cd01949">
    <property type="entry name" value="GGDEF"/>
    <property type="match status" value="1"/>
</dbReference>
<dbReference type="EC" id="2.7.7.65" evidence="4"/>
<dbReference type="InterPro" id="IPR050469">
    <property type="entry name" value="Diguanylate_Cyclase"/>
</dbReference>
<dbReference type="PROSITE" id="PS50887">
    <property type="entry name" value="GGDEF"/>
    <property type="match status" value="1"/>
</dbReference>
<evidence type="ECO:0000256" key="4">
    <source>
        <dbReference type="ARBA" id="ARBA00012528"/>
    </source>
</evidence>
<dbReference type="InterPro" id="IPR039435">
    <property type="entry name" value="DosC_GS"/>
</dbReference>
<dbReference type="InterPro" id="IPR043128">
    <property type="entry name" value="Rev_trsase/Diguanyl_cyclase"/>
</dbReference>
<dbReference type="NCBIfam" id="TIGR00254">
    <property type="entry name" value="GGDEF"/>
    <property type="match status" value="1"/>
</dbReference>
<keyword evidence="11" id="KW-0408">Iron</keyword>
<name>A0A845SIL5_9GAMM</name>
<evidence type="ECO:0000256" key="6">
    <source>
        <dbReference type="ARBA" id="ARBA00022617"/>
    </source>
</evidence>
<keyword evidence="8" id="KW-0479">Metal-binding</keyword>
<dbReference type="GO" id="GO:0052621">
    <property type="term" value="F:diguanylate cyclase activity"/>
    <property type="evidence" value="ECO:0007669"/>
    <property type="project" value="UniProtKB-EC"/>
</dbReference>
<reference evidence="15 16" key="1">
    <citation type="submission" date="2019-12" db="EMBL/GenBank/DDBJ databases">
        <authorList>
            <person name="Lee S.D."/>
        </authorList>
    </citation>
    <scope>NUCLEOTIDE SEQUENCE [LARGE SCALE GENOMIC DNA]</scope>
    <source>
        <strain evidence="15 16">SAP-6</strain>
    </source>
</reference>
<dbReference type="PANTHER" id="PTHR45138">
    <property type="entry name" value="REGULATORY COMPONENTS OF SENSORY TRANSDUCTION SYSTEM"/>
    <property type="match status" value="1"/>
</dbReference>
<comment type="catalytic activity">
    <reaction evidence="13">
        <text>2 GTP = 3',3'-c-di-GMP + 2 diphosphate</text>
        <dbReference type="Rhea" id="RHEA:24898"/>
        <dbReference type="ChEBI" id="CHEBI:33019"/>
        <dbReference type="ChEBI" id="CHEBI:37565"/>
        <dbReference type="ChEBI" id="CHEBI:58805"/>
        <dbReference type="EC" id="2.7.7.65"/>
    </reaction>
</comment>
<organism evidence="15 16">
    <name type="scientific">Acerihabitans arboris</name>
    <dbReference type="NCBI Taxonomy" id="2691583"/>
    <lineage>
        <taxon>Bacteria</taxon>
        <taxon>Pseudomonadati</taxon>
        <taxon>Pseudomonadota</taxon>
        <taxon>Gammaproteobacteria</taxon>
        <taxon>Enterobacterales</taxon>
        <taxon>Pectobacteriaceae</taxon>
        <taxon>Acerihabitans</taxon>
    </lineage>
</organism>
<evidence type="ECO:0000313" key="16">
    <source>
        <dbReference type="Proteomes" id="UP000461443"/>
    </source>
</evidence>
<keyword evidence="6" id="KW-0349">Heme</keyword>
<dbReference type="SUPFAM" id="SSF46458">
    <property type="entry name" value="Globin-like"/>
    <property type="match status" value="1"/>
</dbReference>
<evidence type="ECO:0000256" key="7">
    <source>
        <dbReference type="ARBA" id="ARBA00022679"/>
    </source>
</evidence>
<dbReference type="GO" id="GO:0020037">
    <property type="term" value="F:heme binding"/>
    <property type="evidence" value="ECO:0007669"/>
    <property type="project" value="InterPro"/>
</dbReference>
<dbReference type="EMBL" id="WUBS01000004">
    <property type="protein sequence ID" value="NDL62471.1"/>
    <property type="molecule type" value="Genomic_DNA"/>
</dbReference>
<evidence type="ECO:0000256" key="5">
    <source>
        <dbReference type="ARBA" id="ARBA00015125"/>
    </source>
</evidence>
<dbReference type="GO" id="GO:1902201">
    <property type="term" value="P:negative regulation of bacterial-type flagellum-dependent cell motility"/>
    <property type="evidence" value="ECO:0007669"/>
    <property type="project" value="TreeGrafter"/>
</dbReference>
<dbReference type="RefSeq" id="WP_162365202.1">
    <property type="nucleotide sequence ID" value="NZ_WUBS01000004.1"/>
</dbReference>
<accession>A0A845SIL5</accession>
<dbReference type="Pfam" id="PF21118">
    <property type="entry name" value="DosC_2nd"/>
    <property type="match status" value="1"/>
</dbReference>
<dbReference type="Pfam" id="PF00990">
    <property type="entry name" value="GGDEF"/>
    <property type="match status" value="1"/>
</dbReference>
<keyword evidence="7" id="KW-0808">Transferase</keyword>
<dbReference type="SMART" id="SM00267">
    <property type="entry name" value="GGDEF"/>
    <property type="match status" value="1"/>
</dbReference>
<evidence type="ECO:0000256" key="8">
    <source>
        <dbReference type="ARBA" id="ARBA00022723"/>
    </source>
</evidence>
<sequence length="470" mass="52753">MKLNGQYYDALIMKEWHDLIAITSDAAHNILISLLDEDIDLLVDDFYDSMLGDDDARLFLSSQQVKDRLHGTLAQWIRGVLSSSTADLPALVAVQRKVGDVHARIGIPIDLVARGARRVKISLYTRLRRDITDLTLCYDAMRFSSLVMDMAIEVMTTAYSRSHENSTKDKENYRLLSILDNVHVERERQLAAVLNWENRFIYNVATGLPLAEIAPLAEAEFGLWFQHKGRYVFESVDQVAAIEALLTGADAFIASYSAEKVAVVEERYILLRTVRSQVQKIGTLLAGLFDELAKFENGKDPLTNLLNRRFIPTILRREIALAMRSGTPFVMAMLDIDYFKSINDRFGHDAGDAALKDIAAILHESVRSSDYVFRYGGEEFMLLFVEASESQAIAIINSIRDRLENRPLHPSGGGKVSLTVSVGLCLFDGHPDYERLIKKADSALYLAKRNGRNRTETYRDGQPAAAGDEV</sequence>
<dbReference type="CDD" id="cd14757">
    <property type="entry name" value="GS_EcDosC-like_GGDEF"/>
    <property type="match status" value="1"/>
</dbReference>
<protein>
    <recommendedName>
        <fullName evidence="5">Diguanylate cyclase DosC</fullName>
        <ecNumber evidence="4">2.7.7.65</ecNumber>
    </recommendedName>
    <alternativeName>
        <fullName evidence="12">Direct oxygen-sensing cyclase</fullName>
    </alternativeName>
</protein>
<gene>
    <name evidence="15" type="ORF">GRH90_06850</name>
</gene>
<evidence type="ECO:0000256" key="11">
    <source>
        <dbReference type="ARBA" id="ARBA00023004"/>
    </source>
</evidence>
<dbReference type="FunFam" id="3.30.70.270:FF:000001">
    <property type="entry name" value="Diguanylate cyclase domain protein"/>
    <property type="match status" value="1"/>
</dbReference>
<comment type="cofactor">
    <cofactor evidence="2">
        <name>heme</name>
        <dbReference type="ChEBI" id="CHEBI:30413"/>
    </cofactor>
</comment>
<dbReference type="UniPathway" id="UPA00599"/>
<dbReference type="GO" id="GO:0005886">
    <property type="term" value="C:plasma membrane"/>
    <property type="evidence" value="ECO:0007669"/>
    <property type="project" value="TreeGrafter"/>
</dbReference>
<comment type="pathway">
    <text evidence="3">Purine metabolism; 3',5'-cyclic di-GMP biosynthesis.</text>
</comment>
<dbReference type="GO" id="GO:0000166">
    <property type="term" value="F:nucleotide binding"/>
    <property type="evidence" value="ECO:0007669"/>
    <property type="project" value="UniProtKB-KW"/>
</dbReference>
<evidence type="ECO:0000256" key="2">
    <source>
        <dbReference type="ARBA" id="ARBA00001971"/>
    </source>
</evidence>
<dbReference type="InterPro" id="IPR044398">
    <property type="entry name" value="Globin-sensor_dom"/>
</dbReference>
<evidence type="ECO:0000256" key="13">
    <source>
        <dbReference type="ARBA" id="ARBA00034247"/>
    </source>
</evidence>
<dbReference type="SUPFAM" id="SSF55073">
    <property type="entry name" value="Nucleotide cyclase"/>
    <property type="match status" value="1"/>
</dbReference>
<dbReference type="GO" id="GO:0043709">
    <property type="term" value="P:cell adhesion involved in single-species biofilm formation"/>
    <property type="evidence" value="ECO:0007669"/>
    <property type="project" value="TreeGrafter"/>
</dbReference>
<evidence type="ECO:0000256" key="10">
    <source>
        <dbReference type="ARBA" id="ARBA00022842"/>
    </source>
</evidence>
<dbReference type="InterPro" id="IPR000160">
    <property type="entry name" value="GGDEF_dom"/>
</dbReference>
<keyword evidence="16" id="KW-1185">Reference proteome</keyword>
<feature type="domain" description="GGDEF" evidence="14">
    <location>
        <begin position="327"/>
        <end position="460"/>
    </location>
</feature>
<keyword evidence="9" id="KW-0547">Nucleotide-binding</keyword>
<reference evidence="15 16" key="2">
    <citation type="submission" date="2020-02" db="EMBL/GenBank/DDBJ databases">
        <title>The new genus of Enterobacteriales.</title>
        <authorList>
            <person name="Kim I.S."/>
        </authorList>
    </citation>
    <scope>NUCLEOTIDE SEQUENCE [LARGE SCALE GENOMIC DNA]</scope>
    <source>
        <strain evidence="15 16">SAP-6</strain>
    </source>
</reference>
<dbReference type="PANTHER" id="PTHR45138:SF9">
    <property type="entry name" value="DIGUANYLATE CYCLASE DGCM-RELATED"/>
    <property type="match status" value="1"/>
</dbReference>